<evidence type="ECO:0000313" key="2">
    <source>
        <dbReference type="Proteomes" id="UP001162501"/>
    </source>
</evidence>
<sequence length="118" mass="13628">MLPTNCARINALIVDEEAWTQRHLRLEMRGRGASADFLANFSIVLTCRYFTFALEENWIRSLDREDPLEKRMATLIFLAGEFLGQRSLAGYNPWNHKESDTTELLRPSLSKKLKLLGK</sequence>
<dbReference type="EMBL" id="OX596086">
    <property type="protein sequence ID" value="CAM9904413.1"/>
    <property type="molecule type" value="Genomic_DNA"/>
</dbReference>
<reference evidence="1" key="1">
    <citation type="submission" date="2023-05" db="EMBL/GenBank/DDBJ databases">
        <authorList>
            <consortium name="ELIXIR-Norway"/>
        </authorList>
    </citation>
    <scope>NUCLEOTIDE SEQUENCE</scope>
</reference>
<proteinExistence type="predicted"/>
<dbReference type="Proteomes" id="UP001162501">
    <property type="component" value="Chromosome 2"/>
</dbReference>
<protein>
    <submittedName>
        <fullName evidence="1">Uncharacterized protein</fullName>
    </submittedName>
</protein>
<organism evidence="1 2">
    <name type="scientific">Rangifer tarandus platyrhynchus</name>
    <name type="common">Svalbard reindeer</name>
    <dbReference type="NCBI Taxonomy" id="3082113"/>
    <lineage>
        <taxon>Eukaryota</taxon>
        <taxon>Metazoa</taxon>
        <taxon>Chordata</taxon>
        <taxon>Craniata</taxon>
        <taxon>Vertebrata</taxon>
        <taxon>Euteleostomi</taxon>
        <taxon>Mammalia</taxon>
        <taxon>Eutheria</taxon>
        <taxon>Laurasiatheria</taxon>
        <taxon>Artiodactyla</taxon>
        <taxon>Ruminantia</taxon>
        <taxon>Pecora</taxon>
        <taxon>Cervidae</taxon>
        <taxon>Odocoileinae</taxon>
        <taxon>Rangifer</taxon>
    </lineage>
</organism>
<accession>A0AC59YQH3</accession>
<reference evidence="1" key="2">
    <citation type="submission" date="2025-03" db="EMBL/GenBank/DDBJ databases">
        <authorList>
            <consortium name="ELIXIR-Norway"/>
            <consortium name="Elixir Norway"/>
        </authorList>
    </citation>
    <scope>NUCLEOTIDE SEQUENCE</scope>
</reference>
<gene>
    <name evidence="1" type="ORF">MRATA1EN22A_LOCUS9136</name>
</gene>
<evidence type="ECO:0000313" key="1">
    <source>
        <dbReference type="EMBL" id="CAM9904413.1"/>
    </source>
</evidence>
<name>A0AC59YQH3_RANTA</name>